<dbReference type="PANTHER" id="PTHR21015:SF22">
    <property type="entry name" value="GLYCOSYLTRANSFERASE"/>
    <property type="match status" value="1"/>
</dbReference>
<evidence type="ECO:0000256" key="4">
    <source>
        <dbReference type="ARBA" id="ARBA00022679"/>
    </source>
</evidence>
<evidence type="ECO:0000256" key="1">
    <source>
        <dbReference type="ARBA" id="ARBA00022475"/>
    </source>
</evidence>
<keyword evidence="7 10" id="KW-0472">Membrane</keyword>
<name>A0A4Q2JWF2_9ACTN</name>
<feature type="binding site" evidence="10">
    <location>
        <position position="164"/>
    </location>
    <ligand>
        <name>UDP-N-acetyl-alpha-D-glucosamine</name>
        <dbReference type="ChEBI" id="CHEBI:57705"/>
    </ligand>
</feature>
<keyword evidence="4 10" id="KW-0808">Transferase</keyword>
<feature type="binding site" evidence="10">
    <location>
        <begin position="10"/>
        <end position="12"/>
    </location>
    <ligand>
        <name>UDP-N-acetyl-alpha-D-glucosamine</name>
        <dbReference type="ChEBI" id="CHEBI:57705"/>
    </ligand>
</feature>
<evidence type="ECO:0000256" key="7">
    <source>
        <dbReference type="ARBA" id="ARBA00023136"/>
    </source>
</evidence>
<dbReference type="AlphaFoldDB" id="A0A4Q2JWF2"/>
<feature type="binding site" evidence="10">
    <location>
        <position position="194"/>
    </location>
    <ligand>
        <name>UDP-N-acetyl-alpha-D-glucosamine</name>
        <dbReference type="ChEBI" id="CHEBI:57705"/>
    </ligand>
</feature>
<dbReference type="GO" id="GO:0005886">
    <property type="term" value="C:plasma membrane"/>
    <property type="evidence" value="ECO:0007669"/>
    <property type="project" value="UniProtKB-SubCell"/>
</dbReference>
<dbReference type="InterPro" id="IPR006009">
    <property type="entry name" value="GlcNAc_MurG"/>
</dbReference>
<sequence>MRIVLSGGGTAGHINPALALADQLQARGHEVLYAGTPAGIESRLVPAAGIPYKAFEAAGFNRNHPMTLPKSIMKIQKSTKLARAWFDEVKPDCVVGFGGYVCIPVARAAEQRGIPVVVHEQNSVMGMANKYLARRAKAVCLTYQHAAEALSDKSRVVLTGNPVRASVFAATREQGREAFGIPADARMLLVTGGSLGARHLNSAIAARKDMLLGYPDLHIVHVTGPKELDAVTEQLALTPEQARRWHLFGYTDQMGLAMAATDAIVSRAGATSLAEISARHIPALLVPFPYATEDHQTMNARACVEAGAAFLVADADVEGAQFTEYLRTLIEDESARQRMAAAAAAAKTRDAAGLLADVVCEAAGAGQAR</sequence>
<dbReference type="EMBL" id="SDPW01000001">
    <property type="protein sequence ID" value="RXZ53329.1"/>
    <property type="molecule type" value="Genomic_DNA"/>
</dbReference>
<proteinExistence type="inferred from homology"/>
<dbReference type="HAMAP" id="MF_00033">
    <property type="entry name" value="MurG"/>
    <property type="match status" value="1"/>
</dbReference>
<dbReference type="NCBIfam" id="TIGR01133">
    <property type="entry name" value="murG"/>
    <property type="match status" value="1"/>
</dbReference>
<reference evidence="13 14" key="1">
    <citation type="submission" date="2019-01" db="EMBL/GenBank/DDBJ databases">
        <title>Senegalimassilia sp. nov. KGMB04484 isolated human feces.</title>
        <authorList>
            <person name="Han K.-I."/>
            <person name="Kim J.-S."/>
            <person name="Lee K.C."/>
            <person name="Suh M.K."/>
            <person name="Eom M.K."/>
            <person name="Lee J.H."/>
            <person name="Park S.-H."/>
            <person name="Kang S.W."/>
            <person name="Park J.-E."/>
            <person name="Oh B.S."/>
            <person name="Yu S.Y."/>
            <person name="Choi S.-H."/>
            <person name="Lee D.H."/>
            <person name="Yoon H."/>
            <person name="Kim B.-Y."/>
            <person name="Lee J.H."/>
            <person name="Lee J.-S."/>
        </authorList>
    </citation>
    <scope>NUCLEOTIDE SEQUENCE [LARGE SCALE GENOMIC DNA]</scope>
    <source>
        <strain evidence="13 14">KGMB04484</strain>
    </source>
</reference>
<dbReference type="OrthoDB" id="9808936at2"/>
<dbReference type="EC" id="2.4.1.227" evidence="10"/>
<protein>
    <recommendedName>
        <fullName evidence="10">UDP-N-acetylglucosamine--N-acetylmuramyl-(pentapeptide) pyrophosphoryl-undecaprenol N-acetylglucosamine transferase</fullName>
        <ecNumber evidence="10">2.4.1.227</ecNumber>
    </recommendedName>
    <alternativeName>
        <fullName evidence="10">Undecaprenyl-PP-MurNAc-pentapeptide-UDPGlcNAc GlcNAc transferase</fullName>
    </alternativeName>
</protein>
<comment type="caution">
    <text evidence="13">The sequence shown here is derived from an EMBL/GenBank/DDBJ whole genome shotgun (WGS) entry which is preliminary data.</text>
</comment>
<dbReference type="GO" id="GO:0050511">
    <property type="term" value="F:undecaprenyldiphospho-muramoylpentapeptide beta-N-acetylglucosaminyltransferase activity"/>
    <property type="evidence" value="ECO:0007669"/>
    <property type="project" value="UniProtKB-UniRule"/>
</dbReference>
<dbReference type="GO" id="GO:0071555">
    <property type="term" value="P:cell wall organization"/>
    <property type="evidence" value="ECO:0007669"/>
    <property type="project" value="UniProtKB-KW"/>
</dbReference>
<dbReference type="Proteomes" id="UP000293345">
    <property type="component" value="Unassembled WGS sequence"/>
</dbReference>
<organism evidence="13 14">
    <name type="scientific">Senegalimassilia faecalis</name>
    <dbReference type="NCBI Taxonomy" id="2509433"/>
    <lineage>
        <taxon>Bacteria</taxon>
        <taxon>Bacillati</taxon>
        <taxon>Actinomycetota</taxon>
        <taxon>Coriobacteriia</taxon>
        <taxon>Coriobacteriales</taxon>
        <taxon>Coriobacteriaceae</taxon>
        <taxon>Senegalimassilia</taxon>
    </lineage>
</organism>
<dbReference type="PANTHER" id="PTHR21015">
    <property type="entry name" value="UDP-N-ACETYLGLUCOSAMINE--N-ACETYLMURAMYL-(PENTAPEPTIDE) PYROPHOSPHORYL-UNDECAPRENOL N-ACETYLGLUCOSAMINE TRANSFERASE 1"/>
    <property type="match status" value="1"/>
</dbReference>
<keyword evidence="5 10" id="KW-0133">Cell shape</keyword>
<keyword evidence="9 10" id="KW-0961">Cell wall biogenesis/degradation</keyword>
<evidence type="ECO:0000256" key="9">
    <source>
        <dbReference type="ARBA" id="ARBA00023316"/>
    </source>
</evidence>
<dbReference type="SUPFAM" id="SSF53756">
    <property type="entry name" value="UDP-Glycosyltransferase/glycogen phosphorylase"/>
    <property type="match status" value="1"/>
</dbReference>
<dbReference type="UniPathway" id="UPA00219"/>
<dbReference type="GO" id="GO:0005975">
    <property type="term" value="P:carbohydrate metabolic process"/>
    <property type="evidence" value="ECO:0007669"/>
    <property type="project" value="InterPro"/>
</dbReference>
<dbReference type="GO" id="GO:0051301">
    <property type="term" value="P:cell division"/>
    <property type="evidence" value="ECO:0007669"/>
    <property type="project" value="UniProtKB-KW"/>
</dbReference>
<keyword evidence="14" id="KW-1185">Reference proteome</keyword>
<comment type="function">
    <text evidence="10">Cell wall formation. Catalyzes the transfer of a GlcNAc subunit on undecaprenyl-pyrophosphoryl-MurNAc-pentapeptide (lipid intermediate I) to form undecaprenyl-pyrophosphoryl-MurNAc-(pentapeptide)GlcNAc (lipid intermediate II).</text>
</comment>
<evidence type="ECO:0000256" key="3">
    <source>
        <dbReference type="ARBA" id="ARBA00022676"/>
    </source>
</evidence>
<evidence type="ECO:0000256" key="5">
    <source>
        <dbReference type="ARBA" id="ARBA00022960"/>
    </source>
</evidence>
<keyword evidence="3 10" id="KW-0328">Glycosyltransferase</keyword>
<evidence type="ECO:0000256" key="8">
    <source>
        <dbReference type="ARBA" id="ARBA00023306"/>
    </source>
</evidence>
<dbReference type="Pfam" id="PF04101">
    <property type="entry name" value="Glyco_tran_28_C"/>
    <property type="match status" value="1"/>
</dbReference>
<evidence type="ECO:0000259" key="11">
    <source>
        <dbReference type="Pfam" id="PF03033"/>
    </source>
</evidence>
<feature type="binding site" evidence="10">
    <location>
        <position position="122"/>
    </location>
    <ligand>
        <name>UDP-N-acetyl-alpha-D-glucosamine</name>
        <dbReference type="ChEBI" id="CHEBI:57705"/>
    </ligand>
</feature>
<evidence type="ECO:0000259" key="12">
    <source>
        <dbReference type="Pfam" id="PF04101"/>
    </source>
</evidence>
<evidence type="ECO:0000256" key="6">
    <source>
        <dbReference type="ARBA" id="ARBA00022984"/>
    </source>
</evidence>
<evidence type="ECO:0000313" key="13">
    <source>
        <dbReference type="EMBL" id="RXZ53329.1"/>
    </source>
</evidence>
<comment type="subcellular location">
    <subcellularLocation>
        <location evidence="10">Cell membrane</location>
        <topology evidence="10">Peripheral membrane protein</topology>
        <orientation evidence="10">Cytoplasmic side</orientation>
    </subcellularLocation>
</comment>
<comment type="catalytic activity">
    <reaction evidence="10">
        <text>di-trans,octa-cis-undecaprenyl diphospho-N-acetyl-alpha-D-muramoyl-L-alanyl-D-glutamyl-meso-2,6-diaminopimeloyl-D-alanyl-D-alanine + UDP-N-acetyl-alpha-D-glucosamine = di-trans,octa-cis-undecaprenyl diphospho-[N-acetyl-alpha-D-glucosaminyl-(1-&gt;4)]-N-acetyl-alpha-D-muramoyl-L-alanyl-D-glutamyl-meso-2,6-diaminopimeloyl-D-alanyl-D-alanine + UDP + H(+)</text>
        <dbReference type="Rhea" id="RHEA:31227"/>
        <dbReference type="ChEBI" id="CHEBI:15378"/>
        <dbReference type="ChEBI" id="CHEBI:57705"/>
        <dbReference type="ChEBI" id="CHEBI:58223"/>
        <dbReference type="ChEBI" id="CHEBI:61387"/>
        <dbReference type="ChEBI" id="CHEBI:61388"/>
        <dbReference type="EC" id="2.4.1.227"/>
    </reaction>
</comment>
<keyword evidence="8 10" id="KW-0131">Cell cycle</keyword>
<evidence type="ECO:0000256" key="10">
    <source>
        <dbReference type="HAMAP-Rule" id="MF_00033"/>
    </source>
</evidence>
<dbReference type="InterPro" id="IPR007235">
    <property type="entry name" value="Glyco_trans_28_C"/>
</dbReference>
<dbReference type="CDD" id="cd03785">
    <property type="entry name" value="GT28_MurG"/>
    <property type="match status" value="1"/>
</dbReference>
<evidence type="ECO:0000256" key="2">
    <source>
        <dbReference type="ARBA" id="ARBA00022618"/>
    </source>
</evidence>
<dbReference type="GO" id="GO:0009252">
    <property type="term" value="P:peptidoglycan biosynthetic process"/>
    <property type="evidence" value="ECO:0007669"/>
    <property type="project" value="UniProtKB-UniRule"/>
</dbReference>
<feature type="domain" description="Glycosyltransferase family 28 N-terminal" evidence="11">
    <location>
        <begin position="3"/>
        <end position="139"/>
    </location>
</feature>
<comment type="similarity">
    <text evidence="10">Belongs to the glycosyltransferase 28 family. MurG subfamily.</text>
</comment>
<keyword evidence="1 10" id="KW-1003">Cell membrane</keyword>
<dbReference type="GO" id="GO:0051991">
    <property type="term" value="F:UDP-N-acetyl-D-glucosamine:N-acetylmuramoyl-L-alanyl-D-glutamyl-meso-2,6-diaminopimelyl-D-alanyl-D-alanine-diphosphoundecaprenol 4-beta-N-acetylglucosaminlytransferase activity"/>
    <property type="evidence" value="ECO:0007669"/>
    <property type="project" value="RHEA"/>
</dbReference>
<dbReference type="Pfam" id="PF03033">
    <property type="entry name" value="Glyco_transf_28"/>
    <property type="match status" value="1"/>
</dbReference>
<dbReference type="InterPro" id="IPR004276">
    <property type="entry name" value="GlycoTrans_28_N"/>
</dbReference>
<keyword evidence="2 10" id="KW-0132">Cell division</keyword>
<feature type="domain" description="Glycosyl transferase family 28 C-terminal" evidence="12">
    <location>
        <begin position="187"/>
        <end position="352"/>
    </location>
</feature>
<feature type="binding site" evidence="10">
    <location>
        <position position="296"/>
    </location>
    <ligand>
        <name>UDP-N-acetyl-alpha-D-glucosamine</name>
        <dbReference type="ChEBI" id="CHEBI:57705"/>
    </ligand>
</feature>
<accession>A0A4Q2JWF2</accession>
<comment type="caution">
    <text evidence="10">Lacks conserved residue(s) required for the propagation of feature annotation.</text>
</comment>
<keyword evidence="6 10" id="KW-0573">Peptidoglycan synthesis</keyword>
<dbReference type="Gene3D" id="3.40.50.2000">
    <property type="entry name" value="Glycogen Phosphorylase B"/>
    <property type="match status" value="2"/>
</dbReference>
<dbReference type="RefSeq" id="WP_129423059.1">
    <property type="nucleotide sequence ID" value="NZ_SDPW01000001.1"/>
</dbReference>
<comment type="pathway">
    <text evidence="10">Cell wall biogenesis; peptidoglycan biosynthesis.</text>
</comment>
<gene>
    <name evidence="10 13" type="primary">murG</name>
    <name evidence="13" type="ORF">ET524_01595</name>
</gene>
<dbReference type="GO" id="GO:0008360">
    <property type="term" value="P:regulation of cell shape"/>
    <property type="evidence" value="ECO:0007669"/>
    <property type="project" value="UniProtKB-KW"/>
</dbReference>
<evidence type="ECO:0000313" key="14">
    <source>
        <dbReference type="Proteomes" id="UP000293345"/>
    </source>
</evidence>